<evidence type="ECO:0000313" key="1">
    <source>
        <dbReference type="EMBL" id="WWO38164.1"/>
    </source>
</evidence>
<evidence type="ECO:0000313" key="2">
    <source>
        <dbReference type="Proteomes" id="UP001379444"/>
    </source>
</evidence>
<accession>A0ABZ2GB00</accession>
<sequence length="61" mass="6784">MDNLLFALVAAIDAMLWNTASPMAVKTSSRIAYRQMIVRLRSCKVGNHRLELIFPCQSAGC</sequence>
<reference evidence="1 2" key="1">
    <citation type="journal article" date="2024" name="Front. Plant Sci.">
        <title>Comprehensive phenomic and genomic studies of the species, Pectobacterium cacticida and proposal for reclassification as Alcorniella cacticida comb. nov.</title>
        <authorList>
            <person name="Jonca J."/>
            <person name="Pirhonen M."/>
            <person name="Waleron M.M."/>
            <person name="Gawor J."/>
            <person name="Mrozik A."/>
            <person name="Smoktunowicz M."/>
            <person name="Waleron K."/>
            <person name="Waleron M."/>
        </authorList>
    </citation>
    <scope>NUCLEOTIDE SEQUENCE [LARGE SCALE GENOMIC DNA]</scope>
    <source>
        <strain evidence="1 2">DPMP6</strain>
    </source>
</reference>
<dbReference type="EMBL" id="CP125967">
    <property type="protein sequence ID" value="WWO38164.1"/>
    <property type="molecule type" value="Genomic_DNA"/>
</dbReference>
<protein>
    <submittedName>
        <fullName evidence="1">Uncharacterized protein</fullName>
    </submittedName>
</protein>
<dbReference type="RefSeq" id="WP_264497787.1">
    <property type="nucleotide sequence ID" value="NZ_CP109947.1"/>
</dbReference>
<gene>
    <name evidence="1" type="ORF">QNA12_16925</name>
</gene>
<organism evidence="1 2">
    <name type="scientific">Pectobacterium cacticida</name>
    <dbReference type="NCBI Taxonomy" id="69221"/>
    <lineage>
        <taxon>Bacteria</taxon>
        <taxon>Pseudomonadati</taxon>
        <taxon>Pseudomonadota</taxon>
        <taxon>Gammaproteobacteria</taxon>
        <taxon>Enterobacterales</taxon>
        <taxon>Pectobacteriaceae</taxon>
        <taxon>Pectobacterium</taxon>
    </lineage>
</organism>
<dbReference type="Proteomes" id="UP001379444">
    <property type="component" value="Chromosome"/>
</dbReference>
<keyword evidence="2" id="KW-1185">Reference proteome</keyword>
<proteinExistence type="predicted"/>
<name>A0ABZ2GB00_9GAMM</name>